<gene>
    <name evidence="2" type="ORF">L211DRAFT_18441</name>
</gene>
<accession>A0A3N4M6R6</accession>
<reference evidence="2 3" key="1">
    <citation type="journal article" date="2018" name="Nat. Ecol. Evol.">
        <title>Pezizomycetes genomes reveal the molecular basis of ectomycorrhizal truffle lifestyle.</title>
        <authorList>
            <person name="Murat C."/>
            <person name="Payen T."/>
            <person name="Noel B."/>
            <person name="Kuo A."/>
            <person name="Morin E."/>
            <person name="Chen J."/>
            <person name="Kohler A."/>
            <person name="Krizsan K."/>
            <person name="Balestrini R."/>
            <person name="Da Silva C."/>
            <person name="Montanini B."/>
            <person name="Hainaut M."/>
            <person name="Levati E."/>
            <person name="Barry K.W."/>
            <person name="Belfiori B."/>
            <person name="Cichocki N."/>
            <person name="Clum A."/>
            <person name="Dockter R.B."/>
            <person name="Fauchery L."/>
            <person name="Guy J."/>
            <person name="Iotti M."/>
            <person name="Le Tacon F."/>
            <person name="Lindquist E.A."/>
            <person name="Lipzen A."/>
            <person name="Malagnac F."/>
            <person name="Mello A."/>
            <person name="Molinier V."/>
            <person name="Miyauchi S."/>
            <person name="Poulain J."/>
            <person name="Riccioni C."/>
            <person name="Rubini A."/>
            <person name="Sitrit Y."/>
            <person name="Splivallo R."/>
            <person name="Traeger S."/>
            <person name="Wang M."/>
            <person name="Zifcakova L."/>
            <person name="Wipf D."/>
            <person name="Zambonelli A."/>
            <person name="Paolocci F."/>
            <person name="Nowrousian M."/>
            <person name="Ottonello S."/>
            <person name="Baldrian P."/>
            <person name="Spatafora J.W."/>
            <person name="Henrissat B."/>
            <person name="Nagy L.G."/>
            <person name="Aury J.M."/>
            <person name="Wincker P."/>
            <person name="Grigoriev I.V."/>
            <person name="Bonfante P."/>
            <person name="Martin F.M."/>
        </authorList>
    </citation>
    <scope>NUCLEOTIDE SEQUENCE [LARGE SCALE GENOMIC DNA]</scope>
    <source>
        <strain evidence="2 3">ATCC MYA-4762</strain>
    </source>
</reference>
<dbReference type="OrthoDB" id="4095816at2759"/>
<name>A0A3N4M6R6_9PEZI</name>
<dbReference type="InParanoid" id="A0A3N4M6R6"/>
<evidence type="ECO:0000313" key="2">
    <source>
        <dbReference type="EMBL" id="RPB29478.1"/>
    </source>
</evidence>
<feature type="chain" id="PRO_5018122915" evidence="1">
    <location>
        <begin position="17"/>
        <end position="79"/>
    </location>
</feature>
<keyword evidence="1" id="KW-0732">Signal</keyword>
<keyword evidence="3" id="KW-1185">Reference proteome</keyword>
<proteinExistence type="predicted"/>
<evidence type="ECO:0000256" key="1">
    <source>
        <dbReference type="SAM" id="SignalP"/>
    </source>
</evidence>
<dbReference type="AlphaFoldDB" id="A0A3N4M6R6"/>
<dbReference type="Proteomes" id="UP000267821">
    <property type="component" value="Unassembled WGS sequence"/>
</dbReference>
<feature type="signal peptide" evidence="1">
    <location>
        <begin position="1"/>
        <end position="16"/>
    </location>
</feature>
<evidence type="ECO:0000313" key="3">
    <source>
        <dbReference type="Proteomes" id="UP000267821"/>
    </source>
</evidence>
<protein>
    <submittedName>
        <fullName evidence="2">Uncharacterized protein</fullName>
    </submittedName>
</protein>
<sequence length="79" mass="8840">MIFILLAACWLEWGECGRGRMCRCSEFTQSPGPASTALCTRMSSLALCRLNFNRLGDLPYLRSLQIQFSADVVCTRLSC</sequence>
<organism evidence="2 3">
    <name type="scientific">Terfezia boudieri ATCC MYA-4762</name>
    <dbReference type="NCBI Taxonomy" id="1051890"/>
    <lineage>
        <taxon>Eukaryota</taxon>
        <taxon>Fungi</taxon>
        <taxon>Dikarya</taxon>
        <taxon>Ascomycota</taxon>
        <taxon>Pezizomycotina</taxon>
        <taxon>Pezizomycetes</taxon>
        <taxon>Pezizales</taxon>
        <taxon>Pezizaceae</taxon>
        <taxon>Terfezia</taxon>
    </lineage>
</organism>
<dbReference type="EMBL" id="ML121527">
    <property type="protein sequence ID" value="RPB29478.1"/>
    <property type="molecule type" value="Genomic_DNA"/>
</dbReference>